<dbReference type="GO" id="GO:0005524">
    <property type="term" value="F:ATP binding"/>
    <property type="evidence" value="ECO:0007669"/>
    <property type="project" value="UniProtKB-KW"/>
</dbReference>
<dbReference type="InterPro" id="IPR045865">
    <property type="entry name" value="ACT-like_dom_sf"/>
</dbReference>
<dbReference type="InterPro" id="IPR002912">
    <property type="entry name" value="ACT_dom"/>
</dbReference>
<dbReference type="AlphaFoldDB" id="A0A2S1KQD5"/>
<dbReference type="PROSITE" id="PS51671">
    <property type="entry name" value="ACT"/>
    <property type="match status" value="1"/>
</dbReference>
<feature type="binding site" evidence="13">
    <location>
        <begin position="229"/>
        <end position="230"/>
    </location>
    <ligand>
        <name>ATP</name>
        <dbReference type="ChEBI" id="CHEBI:30616"/>
    </ligand>
</feature>
<dbReference type="Proteomes" id="UP000244870">
    <property type="component" value="Chromosome"/>
</dbReference>
<evidence type="ECO:0000256" key="12">
    <source>
        <dbReference type="ARBA" id="ARBA00047872"/>
    </source>
</evidence>
<name>A0A2S1KQD5_9LACO</name>
<evidence type="ECO:0000256" key="9">
    <source>
        <dbReference type="ARBA" id="ARBA00022840"/>
    </source>
</evidence>
<dbReference type="Gene3D" id="3.40.1160.10">
    <property type="entry name" value="Acetylglutamate kinase-like"/>
    <property type="match status" value="1"/>
</dbReference>
<dbReference type="Gene3D" id="3.30.2130.10">
    <property type="entry name" value="VC0802-like"/>
    <property type="match status" value="1"/>
</dbReference>
<keyword evidence="8 14" id="KW-0418">Kinase</keyword>
<organism evidence="17 18">
    <name type="scientific">Weissella cibaria</name>
    <dbReference type="NCBI Taxonomy" id="137591"/>
    <lineage>
        <taxon>Bacteria</taxon>
        <taxon>Bacillati</taxon>
        <taxon>Bacillota</taxon>
        <taxon>Bacilli</taxon>
        <taxon>Lactobacillales</taxon>
        <taxon>Lactobacillaceae</taxon>
        <taxon>Weissella</taxon>
    </lineage>
</organism>
<feature type="binding site" evidence="13">
    <location>
        <position position="235"/>
    </location>
    <ligand>
        <name>ATP</name>
        <dbReference type="ChEBI" id="CHEBI:30616"/>
    </ligand>
</feature>
<evidence type="ECO:0000256" key="3">
    <source>
        <dbReference type="ARBA" id="ARBA00004986"/>
    </source>
</evidence>
<dbReference type="InterPro" id="IPR005260">
    <property type="entry name" value="Asp_kin_monofn"/>
</dbReference>
<dbReference type="PROSITE" id="PS00324">
    <property type="entry name" value="ASPARTOKINASE"/>
    <property type="match status" value="1"/>
</dbReference>
<accession>A0A2S1KQD5</accession>
<dbReference type="GO" id="GO:0004072">
    <property type="term" value="F:aspartate kinase activity"/>
    <property type="evidence" value="ECO:0007669"/>
    <property type="project" value="UniProtKB-EC"/>
</dbReference>
<evidence type="ECO:0000256" key="7">
    <source>
        <dbReference type="ARBA" id="ARBA00022741"/>
    </source>
</evidence>
<dbReference type="InterPro" id="IPR036393">
    <property type="entry name" value="AceGlu_kinase-like_sf"/>
</dbReference>
<comment type="pathway">
    <text evidence="3 15">Amino-acid biosynthesis; L-methionine biosynthesis via de novo pathway; L-homoserine from L-aspartate: step 1/3.</text>
</comment>
<evidence type="ECO:0000256" key="5">
    <source>
        <dbReference type="ARBA" id="ARBA00010122"/>
    </source>
</evidence>
<reference evidence="17 18" key="1">
    <citation type="submission" date="2017-04" db="EMBL/GenBank/DDBJ databases">
        <title>Weissella cibaria strain m2 complete genome.</title>
        <authorList>
            <person name="Pan Q."/>
            <person name="Tan M."/>
            <person name="Yao F."/>
            <person name="Su S."/>
        </authorList>
    </citation>
    <scope>NUCLEOTIDE SEQUENCE [LARGE SCALE GENOMIC DNA]</scope>
    <source>
        <strain evidence="17 18">M2</strain>
    </source>
</reference>
<evidence type="ECO:0000256" key="2">
    <source>
        <dbReference type="ARBA" id="ARBA00004766"/>
    </source>
</evidence>
<dbReference type="CDD" id="cd04911">
    <property type="entry name" value="ACT_AKiii-YclM-BS_1"/>
    <property type="match status" value="1"/>
</dbReference>
<dbReference type="Pfam" id="PF00696">
    <property type="entry name" value="AA_kinase"/>
    <property type="match status" value="1"/>
</dbReference>
<comment type="similarity">
    <text evidence="5 14">Belongs to the aspartokinase family.</text>
</comment>
<dbReference type="PANTHER" id="PTHR21499:SF67">
    <property type="entry name" value="ASPARTOKINASE 3"/>
    <property type="match status" value="1"/>
</dbReference>
<evidence type="ECO:0000256" key="8">
    <source>
        <dbReference type="ARBA" id="ARBA00022777"/>
    </source>
</evidence>
<dbReference type="PANTHER" id="PTHR21499">
    <property type="entry name" value="ASPARTATE KINASE"/>
    <property type="match status" value="1"/>
</dbReference>
<keyword evidence="7 13" id="KW-0547">Nucleotide-binding</keyword>
<dbReference type="UniPathway" id="UPA00051">
    <property type="reaction ID" value="UER00462"/>
</dbReference>
<keyword evidence="11" id="KW-0457">Lysine biosynthesis</keyword>
<dbReference type="EC" id="2.7.2.4" evidence="14"/>
<evidence type="ECO:0000256" key="1">
    <source>
        <dbReference type="ARBA" id="ARBA00003121"/>
    </source>
</evidence>
<keyword evidence="9 13" id="KW-0067">ATP-binding</keyword>
<dbReference type="Gene3D" id="1.20.120.1320">
    <property type="entry name" value="Aspartokinase, catalytic domain"/>
    <property type="match status" value="1"/>
</dbReference>
<dbReference type="InterPro" id="IPR001341">
    <property type="entry name" value="Asp_kinase"/>
</dbReference>
<comment type="function">
    <text evidence="1">Catalyzes the phosphorylation of the beta-carboxyl group of aspartic acid with ATP to yield 4-phospho-L-aspartate, which is involved in the branched biosynthetic pathway leading to the biosynthesis of amino acids threonine, isoleucine and methionine.</text>
</comment>
<dbReference type="GO" id="GO:0009089">
    <property type="term" value="P:lysine biosynthetic process via diaminopimelate"/>
    <property type="evidence" value="ECO:0007669"/>
    <property type="project" value="UniProtKB-UniPathway"/>
</dbReference>
<evidence type="ECO:0000256" key="4">
    <source>
        <dbReference type="ARBA" id="ARBA00005139"/>
    </source>
</evidence>
<evidence type="ECO:0000256" key="11">
    <source>
        <dbReference type="ARBA" id="ARBA00023154"/>
    </source>
</evidence>
<evidence type="ECO:0000256" key="6">
    <source>
        <dbReference type="ARBA" id="ARBA00022679"/>
    </source>
</evidence>
<keyword evidence="6 14" id="KW-0808">Transferase</keyword>
<dbReference type="PIRSF" id="PIRSF000726">
    <property type="entry name" value="Asp_kin"/>
    <property type="match status" value="1"/>
</dbReference>
<comment type="pathway">
    <text evidence="4 15">Amino-acid biosynthesis; L-threonine biosynthesis; L-threonine from L-aspartate: step 1/5.</text>
</comment>
<dbReference type="Pfam" id="PF22468">
    <property type="entry name" value="ACT_9"/>
    <property type="match status" value="1"/>
</dbReference>
<evidence type="ECO:0000256" key="15">
    <source>
        <dbReference type="RuleBase" id="RU004249"/>
    </source>
</evidence>
<gene>
    <name evidence="17" type="ORF">B6254_0801</name>
</gene>
<dbReference type="EMBL" id="CP020928">
    <property type="protein sequence ID" value="AWF95208.1"/>
    <property type="molecule type" value="Genomic_DNA"/>
</dbReference>
<dbReference type="NCBIfam" id="TIGR00657">
    <property type="entry name" value="asp_kinases"/>
    <property type="match status" value="1"/>
</dbReference>
<keyword evidence="15" id="KW-0028">Amino-acid biosynthesis</keyword>
<evidence type="ECO:0000313" key="17">
    <source>
        <dbReference type="EMBL" id="AWF95208.1"/>
    </source>
</evidence>
<dbReference type="InterPro" id="IPR018042">
    <property type="entry name" value="Aspartate_kinase_CS"/>
</dbReference>
<dbReference type="GO" id="GO:0019877">
    <property type="term" value="P:diaminopimelate biosynthetic process"/>
    <property type="evidence" value="ECO:0007669"/>
    <property type="project" value="UniProtKB-KW"/>
</dbReference>
<evidence type="ECO:0000313" key="18">
    <source>
        <dbReference type="Proteomes" id="UP000244870"/>
    </source>
</evidence>
<keyword evidence="10" id="KW-0220">Diaminopimelate biosynthesis</keyword>
<dbReference type="SUPFAM" id="SSF53633">
    <property type="entry name" value="Carbamate kinase-like"/>
    <property type="match status" value="1"/>
</dbReference>
<evidence type="ECO:0000259" key="16">
    <source>
        <dbReference type="PROSITE" id="PS51671"/>
    </source>
</evidence>
<dbReference type="InterPro" id="IPR001048">
    <property type="entry name" value="Asp/Glu/Uridylate_kinase"/>
</dbReference>
<evidence type="ECO:0000256" key="14">
    <source>
        <dbReference type="RuleBase" id="RU003448"/>
    </source>
</evidence>
<dbReference type="UniPathway" id="UPA00034">
    <property type="reaction ID" value="UER00015"/>
</dbReference>
<feature type="domain" description="ACT" evidence="16">
    <location>
        <begin position="400"/>
        <end position="459"/>
    </location>
</feature>
<comment type="pathway">
    <text evidence="2 15">Amino-acid biosynthesis; L-lysine biosynthesis via DAP pathway; (S)-tetrahydrodipicolinate from L-aspartate: step 1/4.</text>
</comment>
<dbReference type="InterPro" id="IPR042199">
    <property type="entry name" value="AsparK_Bifunc_asparK/hSer_DH"/>
</dbReference>
<dbReference type="InterPro" id="IPR054352">
    <property type="entry name" value="ACT_Aspartokinase"/>
</dbReference>
<dbReference type="GO" id="GO:0009088">
    <property type="term" value="P:threonine biosynthetic process"/>
    <property type="evidence" value="ECO:0007669"/>
    <property type="project" value="UniProtKB-UniPathway"/>
</dbReference>
<dbReference type="GO" id="GO:0009090">
    <property type="term" value="P:homoserine biosynthetic process"/>
    <property type="evidence" value="ECO:0007669"/>
    <property type="project" value="TreeGrafter"/>
</dbReference>
<comment type="catalytic activity">
    <reaction evidence="12 14">
        <text>L-aspartate + ATP = 4-phospho-L-aspartate + ADP</text>
        <dbReference type="Rhea" id="RHEA:23776"/>
        <dbReference type="ChEBI" id="CHEBI:29991"/>
        <dbReference type="ChEBI" id="CHEBI:30616"/>
        <dbReference type="ChEBI" id="CHEBI:57535"/>
        <dbReference type="ChEBI" id="CHEBI:456216"/>
        <dbReference type="EC" id="2.7.2.4"/>
    </reaction>
</comment>
<dbReference type="UniPathway" id="UPA00050">
    <property type="reaction ID" value="UER00461"/>
</dbReference>
<protein>
    <recommendedName>
        <fullName evidence="14">Aspartokinase</fullName>
        <ecNumber evidence="14">2.7.2.4</ecNumber>
    </recommendedName>
</protein>
<evidence type="ECO:0000256" key="13">
    <source>
        <dbReference type="PIRSR" id="PIRSR000726-1"/>
    </source>
</evidence>
<proteinExistence type="inferred from homology"/>
<dbReference type="GO" id="GO:0005829">
    <property type="term" value="C:cytosol"/>
    <property type="evidence" value="ECO:0007669"/>
    <property type="project" value="TreeGrafter"/>
</dbReference>
<dbReference type="NCBIfam" id="NF006540">
    <property type="entry name" value="PRK09034.1"/>
    <property type="match status" value="1"/>
</dbReference>
<evidence type="ECO:0000256" key="10">
    <source>
        <dbReference type="ARBA" id="ARBA00022915"/>
    </source>
</evidence>
<dbReference type="SUPFAM" id="SSF55021">
    <property type="entry name" value="ACT-like"/>
    <property type="match status" value="2"/>
</dbReference>
<sequence length="459" mass="50205">MNTQEEISMNVIKFGGSSLAEGSQLEKVIAIISADTARQVVVVSAPGKRFKDDIKVTDLLASYAEQAIAGDDTVAIQAEIINRYRQIVAYFNLDETEIIGALSEQLAKLSRVHYPSFDYLYAAFMGHGELLNAQLVAYVMRGLGHNARFVSPADLGMIVTGTPRAARIREDSYTRLANFQIAADEIIIVPGFLAYTNEGLMATFSRGGSDITGAILARGLHADLYENFTDVSAIYAVDPHIIDHPAAITTMSYREMRELAYAGFAVFHDEAIIPVIEANIPINVKNTNNPTAPGTMIVPVKQVTNPRPVTGIASDTRFAALYLHRYLLNKEVGFTLRILEILAKHGVSYEHMPSGIDDMTIIFDKTQITDAMRDAICDEIQTTLEPDHLEWIDDFAIIMVVGEGMNNRIGAFSEIAAPLSDAGITLPMINQGASQISLMLGVRAEQVADAVRVIYDAVF</sequence>